<reference evidence="4 5" key="1">
    <citation type="submission" date="2019-02" db="EMBL/GenBank/DDBJ databases">
        <title>Deep-cultivation of Planctomycetes and their phenomic and genomic characterization uncovers novel biology.</title>
        <authorList>
            <person name="Wiegand S."/>
            <person name="Jogler M."/>
            <person name="Boedeker C."/>
            <person name="Pinto D."/>
            <person name="Vollmers J."/>
            <person name="Rivas-Marin E."/>
            <person name="Kohn T."/>
            <person name="Peeters S.H."/>
            <person name="Heuer A."/>
            <person name="Rast P."/>
            <person name="Oberbeckmann S."/>
            <person name="Bunk B."/>
            <person name="Jeske O."/>
            <person name="Meyerdierks A."/>
            <person name="Storesund J.E."/>
            <person name="Kallscheuer N."/>
            <person name="Luecker S."/>
            <person name="Lage O.M."/>
            <person name="Pohl T."/>
            <person name="Merkel B.J."/>
            <person name="Hornburger P."/>
            <person name="Mueller R.-W."/>
            <person name="Bruemmer F."/>
            <person name="Labrenz M."/>
            <person name="Spormann A.M."/>
            <person name="Op den Camp H."/>
            <person name="Overmann J."/>
            <person name="Amann R."/>
            <person name="Jetten M.S.M."/>
            <person name="Mascher T."/>
            <person name="Medema M.H."/>
            <person name="Devos D.P."/>
            <person name="Kaster A.-K."/>
            <person name="Ovreas L."/>
            <person name="Rohde M."/>
            <person name="Galperin M.Y."/>
            <person name="Jogler C."/>
        </authorList>
    </citation>
    <scope>NUCLEOTIDE SEQUENCE [LARGE SCALE GENOMIC DNA]</scope>
    <source>
        <strain evidence="4 5">Pan189</strain>
    </source>
</reference>
<dbReference type="OrthoDB" id="9794400at2"/>
<dbReference type="Gene3D" id="3.40.1280.10">
    <property type="match status" value="1"/>
</dbReference>
<dbReference type="GO" id="GO:0006396">
    <property type="term" value="P:RNA processing"/>
    <property type="evidence" value="ECO:0007669"/>
    <property type="project" value="InterPro"/>
</dbReference>
<dbReference type="AlphaFoldDB" id="A0A517R701"/>
<keyword evidence="2 4" id="KW-0808">Transferase</keyword>
<proteinExistence type="predicted"/>
<gene>
    <name evidence="4" type="primary">rlmB</name>
    <name evidence="4" type="ORF">Pan189_40680</name>
</gene>
<feature type="domain" description="tRNA/rRNA methyltransferase SpoU type" evidence="3">
    <location>
        <begin position="100"/>
        <end position="237"/>
    </location>
</feature>
<evidence type="ECO:0000259" key="3">
    <source>
        <dbReference type="Pfam" id="PF00588"/>
    </source>
</evidence>
<dbReference type="InterPro" id="IPR004441">
    <property type="entry name" value="rRNA_MeTrfase_TrmH"/>
</dbReference>
<dbReference type="PANTHER" id="PTHR46429">
    <property type="entry name" value="23S RRNA (GUANOSINE-2'-O-)-METHYLTRANSFERASE RLMB"/>
    <property type="match status" value="1"/>
</dbReference>
<dbReference type="InterPro" id="IPR029064">
    <property type="entry name" value="Ribosomal_eL30-like_sf"/>
</dbReference>
<dbReference type="InterPro" id="IPR029026">
    <property type="entry name" value="tRNA_m1G_MTases_N"/>
</dbReference>
<dbReference type="EMBL" id="CP036268">
    <property type="protein sequence ID" value="QDT39659.1"/>
    <property type="molecule type" value="Genomic_DNA"/>
</dbReference>
<dbReference type="Proteomes" id="UP000317318">
    <property type="component" value="Chromosome"/>
</dbReference>
<dbReference type="Pfam" id="PF00588">
    <property type="entry name" value="SpoU_methylase"/>
    <property type="match status" value="1"/>
</dbReference>
<evidence type="ECO:0000313" key="5">
    <source>
        <dbReference type="Proteomes" id="UP000317318"/>
    </source>
</evidence>
<keyword evidence="1 4" id="KW-0489">Methyltransferase</keyword>
<dbReference type="GO" id="GO:0005829">
    <property type="term" value="C:cytosol"/>
    <property type="evidence" value="ECO:0007669"/>
    <property type="project" value="TreeGrafter"/>
</dbReference>
<accession>A0A517R701</accession>
<evidence type="ECO:0000313" key="4">
    <source>
        <dbReference type="EMBL" id="QDT39659.1"/>
    </source>
</evidence>
<dbReference type="EC" id="2.1.1.185" evidence="4"/>
<dbReference type="PANTHER" id="PTHR46429:SF1">
    <property type="entry name" value="23S RRNA (GUANOSINE-2'-O-)-METHYLTRANSFERASE RLMB"/>
    <property type="match status" value="1"/>
</dbReference>
<evidence type="ECO:0000256" key="2">
    <source>
        <dbReference type="ARBA" id="ARBA00022679"/>
    </source>
</evidence>
<name>A0A517R701_9PLAN</name>
<protein>
    <submittedName>
        <fullName evidence="4">23S rRNA (Guanosine-2'-O-)-methyltransferase RlmB</fullName>
        <ecNumber evidence="4">2.1.1.185</ecNumber>
    </submittedName>
</protein>
<evidence type="ECO:0000256" key="1">
    <source>
        <dbReference type="ARBA" id="ARBA00022603"/>
    </source>
</evidence>
<dbReference type="GO" id="GO:0032259">
    <property type="term" value="P:methylation"/>
    <property type="evidence" value="ECO:0007669"/>
    <property type="project" value="UniProtKB-KW"/>
</dbReference>
<dbReference type="Gene3D" id="3.30.1330.30">
    <property type="match status" value="1"/>
</dbReference>
<dbReference type="CDD" id="cd18103">
    <property type="entry name" value="SpoU-like_RlmB"/>
    <property type="match status" value="1"/>
</dbReference>
<sequence>MSLTLRNPHSVLAALETRPRDVSAIVLRSGKASGAWGDVVALAEQHAIHVRSEGRGGGLKPRGGPKDSRVGIAEAQLKERTPASLDEVLGHRPDEGYGLWIGIDRVQDPHNVGAIFRTAAFFGVRGVIVTKDQSAPLSPVVYDTACGGMEAMPFAQPTNLARALQLAKENDIWVLGSSEHAEQDVFEVPRDRDWLLILGNEEKGLRRLTAEHCDMMCRLTPRGPVTSLNVSAAASALISALSR</sequence>
<dbReference type="SUPFAM" id="SSF75217">
    <property type="entry name" value="alpha/beta knot"/>
    <property type="match status" value="1"/>
</dbReference>
<dbReference type="GO" id="GO:0008173">
    <property type="term" value="F:RNA methyltransferase activity"/>
    <property type="evidence" value="ECO:0007669"/>
    <property type="project" value="InterPro"/>
</dbReference>
<dbReference type="InterPro" id="IPR029028">
    <property type="entry name" value="Alpha/beta_knot_MTases"/>
</dbReference>
<dbReference type="InterPro" id="IPR001537">
    <property type="entry name" value="SpoU_MeTrfase"/>
</dbReference>
<dbReference type="KEGG" id="svp:Pan189_40680"/>
<dbReference type="GO" id="GO:0003723">
    <property type="term" value="F:RNA binding"/>
    <property type="evidence" value="ECO:0007669"/>
    <property type="project" value="InterPro"/>
</dbReference>
<keyword evidence="5" id="KW-1185">Reference proteome</keyword>
<dbReference type="RefSeq" id="WP_145365783.1">
    <property type="nucleotide sequence ID" value="NZ_CP036268.1"/>
</dbReference>
<organism evidence="4 5">
    <name type="scientific">Stratiformator vulcanicus</name>
    <dbReference type="NCBI Taxonomy" id="2527980"/>
    <lineage>
        <taxon>Bacteria</taxon>
        <taxon>Pseudomonadati</taxon>
        <taxon>Planctomycetota</taxon>
        <taxon>Planctomycetia</taxon>
        <taxon>Planctomycetales</taxon>
        <taxon>Planctomycetaceae</taxon>
        <taxon>Stratiformator</taxon>
    </lineage>
</organism>